<dbReference type="InterPro" id="IPR011009">
    <property type="entry name" value="Kinase-like_dom_sf"/>
</dbReference>
<reference evidence="3 4" key="1">
    <citation type="submission" date="2021-06" db="EMBL/GenBank/DDBJ databases">
        <authorList>
            <person name="Kallberg Y."/>
            <person name="Tangrot J."/>
            <person name="Rosling A."/>
        </authorList>
    </citation>
    <scope>NUCLEOTIDE SEQUENCE [LARGE SCALE GENOMIC DNA]</scope>
    <source>
        <strain evidence="3 4">120-4 pot B 10/14</strain>
    </source>
</reference>
<dbReference type="Pfam" id="PF00069">
    <property type="entry name" value="Pkinase"/>
    <property type="match status" value="1"/>
</dbReference>
<feature type="binding site" evidence="1">
    <location>
        <position position="55"/>
    </location>
    <ligand>
        <name>ATP</name>
        <dbReference type="ChEBI" id="CHEBI:30616"/>
    </ligand>
</feature>
<evidence type="ECO:0000313" key="4">
    <source>
        <dbReference type="Proteomes" id="UP000789901"/>
    </source>
</evidence>
<evidence type="ECO:0000313" key="3">
    <source>
        <dbReference type="EMBL" id="CAG8835353.1"/>
    </source>
</evidence>
<keyword evidence="1" id="KW-0547">Nucleotide-binding</keyword>
<evidence type="ECO:0000259" key="2">
    <source>
        <dbReference type="PROSITE" id="PS50011"/>
    </source>
</evidence>
<comment type="caution">
    <text evidence="3">The sequence shown here is derived from an EMBL/GenBank/DDBJ whole genome shotgun (WGS) entry which is preliminary data.</text>
</comment>
<organism evidence="3 4">
    <name type="scientific">Gigaspora margarita</name>
    <dbReference type="NCBI Taxonomy" id="4874"/>
    <lineage>
        <taxon>Eukaryota</taxon>
        <taxon>Fungi</taxon>
        <taxon>Fungi incertae sedis</taxon>
        <taxon>Mucoromycota</taxon>
        <taxon>Glomeromycotina</taxon>
        <taxon>Glomeromycetes</taxon>
        <taxon>Diversisporales</taxon>
        <taxon>Gigasporaceae</taxon>
        <taxon>Gigaspora</taxon>
    </lineage>
</organism>
<evidence type="ECO:0000256" key="1">
    <source>
        <dbReference type="PROSITE-ProRule" id="PRU10141"/>
    </source>
</evidence>
<protein>
    <submittedName>
        <fullName evidence="3">13929_t:CDS:1</fullName>
    </submittedName>
</protein>
<dbReference type="InterPro" id="IPR017441">
    <property type="entry name" value="Protein_kinase_ATP_BS"/>
</dbReference>
<keyword evidence="4" id="KW-1185">Reference proteome</keyword>
<dbReference type="SUPFAM" id="SSF56112">
    <property type="entry name" value="Protein kinase-like (PK-like)"/>
    <property type="match status" value="1"/>
</dbReference>
<dbReference type="Proteomes" id="UP000789901">
    <property type="component" value="Unassembled WGS sequence"/>
</dbReference>
<accession>A0ABN7WNI5</accession>
<feature type="non-terminal residue" evidence="3">
    <location>
        <position position="118"/>
    </location>
</feature>
<name>A0ABN7WNI5_GIGMA</name>
<sequence>MSKSIGLQTWLEKTLKEEGILKYDYSVYENVEVIGIGGFGIVYSANYYGKKFALKSLKHDEVKEASKEFIKEVKQLRTVTSHPNINQFYGITCAYLDPHCYGQPGKKPDEKSDIYSLG</sequence>
<dbReference type="PROSITE" id="PS00107">
    <property type="entry name" value="PROTEIN_KINASE_ATP"/>
    <property type="match status" value="1"/>
</dbReference>
<dbReference type="PROSITE" id="PS50011">
    <property type="entry name" value="PROTEIN_KINASE_DOM"/>
    <property type="match status" value="1"/>
</dbReference>
<feature type="domain" description="Protein kinase" evidence="2">
    <location>
        <begin position="28"/>
        <end position="118"/>
    </location>
</feature>
<proteinExistence type="predicted"/>
<dbReference type="Gene3D" id="3.30.200.20">
    <property type="entry name" value="Phosphorylase Kinase, domain 1"/>
    <property type="match status" value="1"/>
</dbReference>
<gene>
    <name evidence="3" type="ORF">GMARGA_LOCUS32524</name>
</gene>
<dbReference type="InterPro" id="IPR000719">
    <property type="entry name" value="Prot_kinase_dom"/>
</dbReference>
<keyword evidence="1" id="KW-0067">ATP-binding</keyword>
<dbReference type="EMBL" id="CAJVQB010051277">
    <property type="protein sequence ID" value="CAG8835353.1"/>
    <property type="molecule type" value="Genomic_DNA"/>
</dbReference>